<evidence type="ECO:0000313" key="3">
    <source>
        <dbReference type="Proteomes" id="UP001396334"/>
    </source>
</evidence>
<gene>
    <name evidence="2" type="ORF">V6N11_018614</name>
</gene>
<feature type="region of interest" description="Disordered" evidence="1">
    <location>
        <begin position="1"/>
        <end position="38"/>
    </location>
</feature>
<proteinExistence type="predicted"/>
<keyword evidence="3" id="KW-1185">Reference proteome</keyword>
<reference evidence="2 3" key="1">
    <citation type="journal article" date="2024" name="G3 (Bethesda)">
        <title>Genome assembly of Hibiscus sabdariffa L. provides insights into metabolisms of medicinal natural products.</title>
        <authorList>
            <person name="Kim T."/>
        </authorList>
    </citation>
    <scope>NUCLEOTIDE SEQUENCE [LARGE SCALE GENOMIC DNA]</scope>
    <source>
        <strain evidence="2">TK-2024</strain>
        <tissue evidence="2">Old leaves</tissue>
    </source>
</reference>
<evidence type="ECO:0000313" key="2">
    <source>
        <dbReference type="EMBL" id="KAK8972426.1"/>
    </source>
</evidence>
<name>A0ABR2N8E2_9ROSI</name>
<evidence type="ECO:0000256" key="1">
    <source>
        <dbReference type="SAM" id="MobiDB-lite"/>
    </source>
</evidence>
<accession>A0ABR2N8E2</accession>
<comment type="caution">
    <text evidence="2">The sequence shown here is derived from an EMBL/GenBank/DDBJ whole genome shotgun (WGS) entry which is preliminary data.</text>
</comment>
<dbReference type="Proteomes" id="UP001396334">
    <property type="component" value="Unassembled WGS sequence"/>
</dbReference>
<sequence>MLPPHPHNLERRAGGLHNRKAKRALTRTKTRHPYMDTHRKIVLPKPPSKYANLRERRKLLDSLPEWRRPKDMRIRTT</sequence>
<dbReference type="EMBL" id="JBBPBN010000214">
    <property type="protein sequence ID" value="KAK8972426.1"/>
    <property type="molecule type" value="Genomic_DNA"/>
</dbReference>
<protein>
    <submittedName>
        <fullName evidence="2">Uncharacterized protein</fullName>
    </submittedName>
</protein>
<organism evidence="2 3">
    <name type="scientific">Hibiscus sabdariffa</name>
    <name type="common">roselle</name>
    <dbReference type="NCBI Taxonomy" id="183260"/>
    <lineage>
        <taxon>Eukaryota</taxon>
        <taxon>Viridiplantae</taxon>
        <taxon>Streptophyta</taxon>
        <taxon>Embryophyta</taxon>
        <taxon>Tracheophyta</taxon>
        <taxon>Spermatophyta</taxon>
        <taxon>Magnoliopsida</taxon>
        <taxon>eudicotyledons</taxon>
        <taxon>Gunneridae</taxon>
        <taxon>Pentapetalae</taxon>
        <taxon>rosids</taxon>
        <taxon>malvids</taxon>
        <taxon>Malvales</taxon>
        <taxon>Malvaceae</taxon>
        <taxon>Malvoideae</taxon>
        <taxon>Hibiscus</taxon>
    </lineage>
</organism>
<feature type="compositionally biased region" description="Basic residues" evidence="1">
    <location>
        <begin position="17"/>
        <end position="32"/>
    </location>
</feature>